<dbReference type="OrthoDB" id="2145271at2759"/>
<accession>A0A139AJW8</accession>
<evidence type="ECO:0000313" key="6">
    <source>
        <dbReference type="EMBL" id="KXS17049.1"/>
    </source>
</evidence>
<protein>
    <submittedName>
        <fullName evidence="6">Uncharacterized protein</fullName>
    </submittedName>
</protein>
<feature type="chain" id="PRO_5007296271" evidence="5">
    <location>
        <begin position="25"/>
        <end position="300"/>
    </location>
</feature>
<dbReference type="AlphaFoldDB" id="A0A139AJW8"/>
<name>A0A139AJW8_GONPJ</name>
<organism evidence="6 7">
    <name type="scientific">Gonapodya prolifera (strain JEL478)</name>
    <name type="common">Monoblepharis prolifera</name>
    <dbReference type="NCBI Taxonomy" id="1344416"/>
    <lineage>
        <taxon>Eukaryota</taxon>
        <taxon>Fungi</taxon>
        <taxon>Fungi incertae sedis</taxon>
        <taxon>Chytridiomycota</taxon>
        <taxon>Chytridiomycota incertae sedis</taxon>
        <taxon>Monoblepharidomycetes</taxon>
        <taxon>Monoblepharidales</taxon>
        <taxon>Gonapodyaceae</taxon>
        <taxon>Gonapodya</taxon>
    </lineage>
</organism>
<dbReference type="PANTHER" id="PTHR31279:SF58">
    <property type="entry name" value="PROTEIN EXORDIUM-LIKE 2"/>
    <property type="match status" value="1"/>
</dbReference>
<dbReference type="Pfam" id="PF04674">
    <property type="entry name" value="Phi_1"/>
    <property type="match status" value="1"/>
</dbReference>
<sequence>MARRAFLSFFVSLALFALAGRGDAAALNPPRNNVTFTPSRRTLTAPLTVYIIWYGQWPDADRAILNDFIKGLQTSDFWKINTMYYTANDTNPANRKDISSSVTLGPSVTDNYSLGKSPNGLQHNDISRIVYSHISQGRLPTNLEGGIYTVLLDEHVAEGDFCRFHTSIQSDFQDAKDKNSTVNGIDPNFPDYAYGWIGNPKACGQITRMIAFGWHNHLSSPNGNPGVDSLLSVIAYEIVESATNPTTVEGWLTVDGNKNGNEPITLHGHLFMYSQLPTVLACRRIRWDIGTTLNGTVENT</sequence>
<feature type="signal peptide" evidence="5">
    <location>
        <begin position="1"/>
        <end position="24"/>
    </location>
</feature>
<dbReference type="GO" id="GO:0005576">
    <property type="term" value="C:extracellular region"/>
    <property type="evidence" value="ECO:0007669"/>
    <property type="project" value="UniProtKB-SubCell"/>
</dbReference>
<comment type="similarity">
    <text evidence="4">Belongs to the EXORDIUM family.</text>
</comment>
<evidence type="ECO:0000256" key="1">
    <source>
        <dbReference type="ARBA" id="ARBA00004613"/>
    </source>
</evidence>
<evidence type="ECO:0000313" key="7">
    <source>
        <dbReference type="Proteomes" id="UP000070544"/>
    </source>
</evidence>
<comment type="subcellular location">
    <subcellularLocation>
        <location evidence="1">Secreted</location>
    </subcellularLocation>
</comment>
<evidence type="ECO:0000256" key="2">
    <source>
        <dbReference type="ARBA" id="ARBA00022525"/>
    </source>
</evidence>
<dbReference type="InterPro" id="IPR006766">
    <property type="entry name" value="EXORDIUM-like"/>
</dbReference>
<dbReference type="OMA" id="WWRTTSL"/>
<proteinExistence type="inferred from homology"/>
<dbReference type="STRING" id="1344416.A0A139AJW8"/>
<evidence type="ECO:0000256" key="5">
    <source>
        <dbReference type="SAM" id="SignalP"/>
    </source>
</evidence>
<evidence type="ECO:0000256" key="4">
    <source>
        <dbReference type="ARBA" id="ARBA00023591"/>
    </source>
</evidence>
<dbReference type="PANTHER" id="PTHR31279">
    <property type="entry name" value="PROTEIN EXORDIUM-LIKE 5"/>
    <property type="match status" value="1"/>
</dbReference>
<dbReference type="Proteomes" id="UP000070544">
    <property type="component" value="Unassembled WGS sequence"/>
</dbReference>
<dbReference type="EMBL" id="KQ965749">
    <property type="protein sequence ID" value="KXS17049.1"/>
    <property type="molecule type" value="Genomic_DNA"/>
</dbReference>
<keyword evidence="2" id="KW-0964">Secreted</keyword>
<keyword evidence="7" id="KW-1185">Reference proteome</keyword>
<gene>
    <name evidence="6" type="ORF">M427DRAFT_269355</name>
</gene>
<keyword evidence="3 5" id="KW-0732">Signal</keyword>
<evidence type="ECO:0000256" key="3">
    <source>
        <dbReference type="ARBA" id="ARBA00022729"/>
    </source>
</evidence>
<reference evidence="6 7" key="1">
    <citation type="journal article" date="2015" name="Genome Biol. Evol.">
        <title>Phylogenomic analyses indicate that early fungi evolved digesting cell walls of algal ancestors of land plants.</title>
        <authorList>
            <person name="Chang Y."/>
            <person name="Wang S."/>
            <person name="Sekimoto S."/>
            <person name="Aerts A.L."/>
            <person name="Choi C."/>
            <person name="Clum A."/>
            <person name="LaButti K.M."/>
            <person name="Lindquist E.A."/>
            <person name="Yee Ngan C."/>
            <person name="Ohm R.A."/>
            <person name="Salamov A.A."/>
            <person name="Grigoriev I.V."/>
            <person name="Spatafora J.W."/>
            <person name="Berbee M.L."/>
        </authorList>
    </citation>
    <scope>NUCLEOTIDE SEQUENCE [LARGE SCALE GENOMIC DNA]</scope>
    <source>
        <strain evidence="6 7">JEL478</strain>
    </source>
</reference>